<reference evidence="2" key="2">
    <citation type="submission" date="2021-01" db="EMBL/GenBank/DDBJ databases">
        <authorList>
            <person name="Schikora-Tamarit M.A."/>
        </authorList>
    </citation>
    <scope>NUCLEOTIDE SEQUENCE</scope>
    <source>
        <strain evidence="2">CBS6075</strain>
    </source>
</reference>
<sequence>MSYYTTNYGGDTQNPSQMNLNAQQQTSLASLLANAAAAQQQQQQSSLVSPGQLYNNNSNLGGAGPALSTSNSSTASSTYQSLLLSSPQTSVASLYSTQRARFMSSKGFDLEDDMEFCPEIVHVSGKSKFNPYTSQTFSPHTSPEALPHAQTSPQSPSVSSMTPRPSTPRVKKVLEIVNPHTGVKISQNNVSVK</sequence>
<dbReference type="OrthoDB" id="5408025at2759"/>
<keyword evidence="3" id="KW-1185">Reference proteome</keyword>
<dbReference type="InterPro" id="IPR027915">
    <property type="entry name" value="DUF4452"/>
</dbReference>
<protein>
    <submittedName>
        <fullName evidence="2">Uncharacterized protein</fullName>
    </submittedName>
</protein>
<dbReference type="PANTHER" id="PTHR39615">
    <property type="entry name" value="YALI0E17897P"/>
    <property type="match status" value="1"/>
</dbReference>
<dbReference type="GeneID" id="70238556"/>
<proteinExistence type="predicted"/>
<dbReference type="AlphaFoldDB" id="A0A9P8NWS9"/>
<dbReference type="EMBL" id="JAEUBE010000487">
    <property type="protein sequence ID" value="KAH3661185.1"/>
    <property type="molecule type" value="Genomic_DNA"/>
</dbReference>
<evidence type="ECO:0000313" key="2">
    <source>
        <dbReference type="EMBL" id="KAH3661185.1"/>
    </source>
</evidence>
<reference evidence="2" key="1">
    <citation type="journal article" date="2021" name="Open Biol.">
        <title>Shared evolutionary footprints suggest mitochondrial oxidative damage underlies multiple complex I losses in fungi.</title>
        <authorList>
            <person name="Schikora-Tamarit M.A."/>
            <person name="Marcet-Houben M."/>
            <person name="Nosek J."/>
            <person name="Gabaldon T."/>
        </authorList>
    </citation>
    <scope>NUCLEOTIDE SEQUENCE</scope>
    <source>
        <strain evidence="2">CBS6075</strain>
    </source>
</reference>
<feature type="compositionally biased region" description="Polar residues" evidence="1">
    <location>
        <begin position="149"/>
        <end position="164"/>
    </location>
</feature>
<gene>
    <name evidence="2" type="ORF">OGAPHI_006592</name>
</gene>
<dbReference type="PANTHER" id="PTHR39615:SF1">
    <property type="entry name" value="YALI0E17897P"/>
    <property type="match status" value="1"/>
</dbReference>
<name>A0A9P8NWS9_9ASCO</name>
<accession>A0A9P8NWS9</accession>
<feature type="region of interest" description="Disordered" evidence="1">
    <location>
        <begin position="133"/>
        <end position="171"/>
    </location>
</feature>
<evidence type="ECO:0000256" key="1">
    <source>
        <dbReference type="SAM" id="MobiDB-lite"/>
    </source>
</evidence>
<dbReference type="RefSeq" id="XP_046058309.1">
    <property type="nucleotide sequence ID" value="XM_046207893.1"/>
</dbReference>
<comment type="caution">
    <text evidence="2">The sequence shown here is derived from an EMBL/GenBank/DDBJ whole genome shotgun (WGS) entry which is preliminary data.</text>
</comment>
<dbReference type="Proteomes" id="UP000769157">
    <property type="component" value="Unassembled WGS sequence"/>
</dbReference>
<evidence type="ECO:0000313" key="3">
    <source>
        <dbReference type="Proteomes" id="UP000769157"/>
    </source>
</evidence>
<organism evidence="2 3">
    <name type="scientific">Ogataea philodendri</name>
    <dbReference type="NCBI Taxonomy" id="1378263"/>
    <lineage>
        <taxon>Eukaryota</taxon>
        <taxon>Fungi</taxon>
        <taxon>Dikarya</taxon>
        <taxon>Ascomycota</taxon>
        <taxon>Saccharomycotina</taxon>
        <taxon>Pichiomycetes</taxon>
        <taxon>Pichiales</taxon>
        <taxon>Pichiaceae</taxon>
        <taxon>Ogataea</taxon>
    </lineage>
</organism>